<organism evidence="2 3">
    <name type="scientific">Alkaliphilus serpentinus</name>
    <dbReference type="NCBI Taxonomy" id="1482731"/>
    <lineage>
        <taxon>Bacteria</taxon>
        <taxon>Bacillati</taxon>
        <taxon>Bacillota</taxon>
        <taxon>Clostridia</taxon>
        <taxon>Peptostreptococcales</taxon>
        <taxon>Natronincolaceae</taxon>
        <taxon>Alkaliphilus</taxon>
    </lineage>
</organism>
<comment type="caution">
    <text evidence="2">The sequence shown here is derived from an EMBL/GenBank/DDBJ whole genome shotgun (WGS) entry which is preliminary data.</text>
</comment>
<dbReference type="AlphaFoldDB" id="A0A833HL87"/>
<sequence>MGDSLSKIVAIIIGVFLLFIYPISNMFERQDDITRIFVLAETTKLVDSVRNLGYITPTMYLEFSNNLAATNNLYDIQMEHRRKVYDPLYDDPTIPSTFKDTFNINYTANYTEDIMETLFPDPPNTDGKYTFSKGDYFLVKVTNRNKTIATRIHEMLYATFLSTEKIIVKYGGMIKDEDY</sequence>
<keyword evidence="1" id="KW-1133">Transmembrane helix</keyword>
<evidence type="ECO:0000313" key="3">
    <source>
        <dbReference type="Proteomes" id="UP000465601"/>
    </source>
</evidence>
<feature type="transmembrane region" description="Helical" evidence="1">
    <location>
        <begin position="6"/>
        <end position="27"/>
    </location>
</feature>
<evidence type="ECO:0000256" key="1">
    <source>
        <dbReference type="SAM" id="Phobius"/>
    </source>
</evidence>
<accession>A0A833HL87</accession>
<reference evidence="2 3" key="1">
    <citation type="submission" date="2019-10" db="EMBL/GenBank/DDBJ databases">
        <title>Alkaliphilus serpentinus sp. nov. and Alkaliphilus pronyensis sp. nov., two novel anaerobic alkaliphilic species isolated from the serpentinized-hosted hydrothermal field of the Prony Bay (New Caledonia).</title>
        <authorList>
            <person name="Postec A."/>
        </authorList>
    </citation>
    <scope>NUCLEOTIDE SEQUENCE [LARGE SCALE GENOMIC DNA]</scope>
    <source>
        <strain evidence="2 3">LacT</strain>
    </source>
</reference>
<name>A0A833HL87_9FIRM</name>
<dbReference type="EMBL" id="WBZB01000067">
    <property type="protein sequence ID" value="KAB3525460.1"/>
    <property type="molecule type" value="Genomic_DNA"/>
</dbReference>
<keyword evidence="3" id="KW-1185">Reference proteome</keyword>
<protein>
    <submittedName>
        <fullName evidence="2">Uncharacterized protein</fullName>
    </submittedName>
</protein>
<dbReference type="RefSeq" id="WP_151867228.1">
    <property type="nucleotide sequence ID" value="NZ_WBZB01000067.1"/>
</dbReference>
<gene>
    <name evidence="2" type="ORF">F8153_15355</name>
</gene>
<proteinExistence type="predicted"/>
<evidence type="ECO:0000313" key="2">
    <source>
        <dbReference type="EMBL" id="KAB3525460.1"/>
    </source>
</evidence>
<dbReference type="OrthoDB" id="2082320at2"/>
<dbReference type="Proteomes" id="UP000465601">
    <property type="component" value="Unassembled WGS sequence"/>
</dbReference>
<keyword evidence="1" id="KW-0472">Membrane</keyword>
<keyword evidence="1" id="KW-0812">Transmembrane</keyword>